<gene>
    <name evidence="1" type="ORF">BJY14_000764</name>
</gene>
<proteinExistence type="predicted"/>
<sequence>MTGPDVSGPDVSGPDTVEVTLEALYQQARTAWEVVQRDSDGLSLAGTGDALEVTVDVLDLVWSVVRAVVTRTESIREREVNDRRRAETDVVDLALVHLHYGQEGLMVARHLLGAGRGEVLRVTQGKV</sequence>
<dbReference type="RefSeq" id="WP_179842314.1">
    <property type="nucleotide sequence ID" value="NZ_JACCBA010000001.1"/>
</dbReference>
<reference evidence="1 2" key="1">
    <citation type="submission" date="2020-07" db="EMBL/GenBank/DDBJ databases">
        <title>Sequencing the genomes of 1000 actinobacteria strains.</title>
        <authorList>
            <person name="Klenk H.-P."/>
        </authorList>
    </citation>
    <scope>NUCLEOTIDE SEQUENCE [LARGE SCALE GENOMIC DNA]</scope>
    <source>
        <strain evidence="1 2">DSM 40398</strain>
    </source>
</reference>
<dbReference type="Proteomes" id="UP000529783">
    <property type="component" value="Unassembled WGS sequence"/>
</dbReference>
<evidence type="ECO:0000313" key="2">
    <source>
        <dbReference type="Proteomes" id="UP000529783"/>
    </source>
</evidence>
<dbReference type="AlphaFoldDB" id="A0A7Y9JDV5"/>
<dbReference type="EMBL" id="JACCBA010000001">
    <property type="protein sequence ID" value="NYD44781.1"/>
    <property type="molecule type" value="Genomic_DNA"/>
</dbReference>
<protein>
    <submittedName>
        <fullName evidence="1">Uncharacterized protein</fullName>
    </submittedName>
</protein>
<organism evidence="1 2">
    <name type="scientific">Actinomadura luteofluorescens</name>
    <dbReference type="NCBI Taxonomy" id="46163"/>
    <lineage>
        <taxon>Bacteria</taxon>
        <taxon>Bacillati</taxon>
        <taxon>Actinomycetota</taxon>
        <taxon>Actinomycetes</taxon>
        <taxon>Streptosporangiales</taxon>
        <taxon>Thermomonosporaceae</taxon>
        <taxon>Actinomadura</taxon>
    </lineage>
</organism>
<name>A0A7Y9JDV5_9ACTN</name>
<keyword evidence="2" id="KW-1185">Reference proteome</keyword>
<comment type="caution">
    <text evidence="1">The sequence shown here is derived from an EMBL/GenBank/DDBJ whole genome shotgun (WGS) entry which is preliminary data.</text>
</comment>
<accession>A0A7Y9JDV5</accession>
<evidence type="ECO:0000313" key="1">
    <source>
        <dbReference type="EMBL" id="NYD44781.1"/>
    </source>
</evidence>